<sequence length="766" mass="86965">MTVITIFRDYRSVLRVSVFLCLLLNTSGCCLTDWDLDFLSDDLFPDVSPLLASTKSFLEDLLKINTYSMDNEEESPISSELVAECIRRGRELSRAATRRNNELVGNGVSLEDSSPAMLHFFSAKLPSDVRKASDVSHEIISATKLLQMKMCSGSVTPNSFVSFLEHQGIRIKDATYCHQVKVCCSSSNKYRIIDGTCNNKDHPEWGRRGAPFTRIATPRYADGIYAMPVAKSGHQLPNPRVLSTRLFQDQPIGSRVLNNMNMQWGQFVTHDLVFQVMEVTDKGGIQCCLGEGKGILPSEWLNDKCIPISVPDDDQFYRCHGIKCLNFVRSVTTPRDDCSLGHAEQMNTVTSYLDGSPIYGSDKKLASKLRSWIGGRLRQESRKDCLRGFLPSVSDKFAVCDLRNSSEPCYLAGDTRINQTPTLAMLHTLLLREHNRVADTLSDLNPLWSDEKLYQEARRIVIAEIQHITYQEWLPANFGEYYLRYYGISPSTLYTRDYSPEVNPGIINSFGAAAFRFLHTVISDNIMTCPNSYNAAYLYKLSDHYFNPSLLESSPDSFDNIVRGIIAQNAGESDPYCSGEITNLLFKSHNRWGMDLIAMDIQRGRDHGIASYNDFREICGLPRARCFQDLSNEMSQDRINALQHLYECVDDIDLFVGGAMEQDVYGSILGHTFQCIVAEQFYRTRISDRYFYDNGEMPHSFTSDQLKELKKASMARLICDNTDSVYYVQKKAFEVESTYNPKYRCDDYNAIPYVDLTAWKQPSIFD</sequence>
<keyword evidence="8" id="KW-0479">Metal-binding</keyword>
<evidence type="ECO:0000256" key="4">
    <source>
        <dbReference type="ARBA" id="ARBA00022617"/>
    </source>
</evidence>
<keyword evidence="2" id="KW-0964">Secreted</keyword>
<dbReference type="PANTHER" id="PTHR11475">
    <property type="entry name" value="OXIDASE/PEROXIDASE"/>
    <property type="match status" value="1"/>
</dbReference>
<keyword evidence="4 8" id="KW-0349">Heme</keyword>
<dbReference type="KEGG" id="sliu:111355972"/>
<feature type="binding site" description="axial binding residue" evidence="8">
    <location>
        <position position="519"/>
    </location>
    <ligand>
        <name>heme b</name>
        <dbReference type="ChEBI" id="CHEBI:60344"/>
    </ligand>
    <ligandPart>
        <name>Fe</name>
        <dbReference type="ChEBI" id="CHEBI:18248"/>
    </ligandPart>
</feature>
<dbReference type="PRINTS" id="PR00457">
    <property type="entry name" value="ANPEROXIDASE"/>
</dbReference>
<dbReference type="SUPFAM" id="SSF48113">
    <property type="entry name" value="Heme-dependent peroxidases"/>
    <property type="match status" value="1"/>
</dbReference>
<reference evidence="10" key="1">
    <citation type="submission" date="2025-08" db="UniProtKB">
        <authorList>
            <consortium name="RefSeq"/>
        </authorList>
    </citation>
    <scope>IDENTIFICATION</scope>
    <source>
        <strain evidence="10">Ishihara</strain>
        <tissue evidence="10">Whole body</tissue>
    </source>
</reference>
<dbReference type="GO" id="GO:0046872">
    <property type="term" value="F:metal ion binding"/>
    <property type="evidence" value="ECO:0007669"/>
    <property type="project" value="UniProtKB-KW"/>
</dbReference>
<evidence type="ECO:0000256" key="5">
    <source>
        <dbReference type="ARBA" id="ARBA00022729"/>
    </source>
</evidence>
<comment type="subcellular location">
    <subcellularLocation>
        <location evidence="1">Secreted</location>
    </subcellularLocation>
</comment>
<keyword evidence="7 8" id="KW-0408">Iron</keyword>
<evidence type="ECO:0000313" key="10">
    <source>
        <dbReference type="RefSeq" id="XP_022825908.1"/>
    </source>
</evidence>
<accession>A0A9J7E9P8</accession>
<evidence type="ECO:0000256" key="2">
    <source>
        <dbReference type="ARBA" id="ARBA00022525"/>
    </source>
</evidence>
<name>A0A9J7E9P8_SPOLT</name>
<keyword evidence="5" id="KW-0732">Signal</keyword>
<dbReference type="Gene3D" id="1.10.640.10">
    <property type="entry name" value="Haem peroxidase domain superfamily, animal type"/>
    <property type="match status" value="1"/>
</dbReference>
<keyword evidence="9" id="KW-1185">Reference proteome</keyword>
<dbReference type="GO" id="GO:0006979">
    <property type="term" value="P:response to oxidative stress"/>
    <property type="evidence" value="ECO:0007669"/>
    <property type="project" value="InterPro"/>
</dbReference>
<evidence type="ECO:0000256" key="8">
    <source>
        <dbReference type="PIRSR" id="PIRSR619791-2"/>
    </source>
</evidence>
<dbReference type="Pfam" id="PF03098">
    <property type="entry name" value="An_peroxidase"/>
    <property type="match status" value="1"/>
</dbReference>
<dbReference type="Proteomes" id="UP000301870">
    <property type="component" value="Chromosome 22"/>
</dbReference>
<evidence type="ECO:0000256" key="7">
    <source>
        <dbReference type="ARBA" id="ARBA00023004"/>
    </source>
</evidence>
<dbReference type="GO" id="GO:0022412">
    <property type="term" value="P:cellular process involved in reproduction in multicellular organism"/>
    <property type="evidence" value="ECO:0007669"/>
    <property type="project" value="UniProtKB-ARBA"/>
</dbReference>
<proteinExistence type="predicted"/>
<dbReference type="GO" id="GO:0005576">
    <property type="term" value="C:extracellular region"/>
    <property type="evidence" value="ECO:0007669"/>
    <property type="project" value="UniProtKB-SubCell"/>
</dbReference>
<dbReference type="GO" id="GO:0004601">
    <property type="term" value="F:peroxidase activity"/>
    <property type="evidence" value="ECO:0007669"/>
    <property type="project" value="UniProtKB-KW"/>
</dbReference>
<dbReference type="RefSeq" id="XP_022825908.1">
    <property type="nucleotide sequence ID" value="XM_022970140.1"/>
</dbReference>
<dbReference type="GO" id="GO:0020037">
    <property type="term" value="F:heme binding"/>
    <property type="evidence" value="ECO:0007669"/>
    <property type="project" value="InterPro"/>
</dbReference>
<dbReference type="OrthoDB" id="2204368at2759"/>
<dbReference type="InterPro" id="IPR037120">
    <property type="entry name" value="Haem_peroxidase_sf_animal"/>
</dbReference>
<gene>
    <name evidence="10" type="primary">LOC111355972</name>
</gene>
<dbReference type="InterPro" id="IPR010255">
    <property type="entry name" value="Haem_peroxidase_sf"/>
</dbReference>
<evidence type="ECO:0000256" key="3">
    <source>
        <dbReference type="ARBA" id="ARBA00022559"/>
    </source>
</evidence>
<dbReference type="PANTHER" id="PTHR11475:SF114">
    <property type="entry name" value="PEROXIDASE-LIKE PROTEIN"/>
    <property type="match status" value="1"/>
</dbReference>
<evidence type="ECO:0000256" key="6">
    <source>
        <dbReference type="ARBA" id="ARBA00023002"/>
    </source>
</evidence>
<keyword evidence="3" id="KW-0575">Peroxidase</keyword>
<dbReference type="InterPro" id="IPR019791">
    <property type="entry name" value="Haem_peroxidase_animal"/>
</dbReference>
<dbReference type="PROSITE" id="PS50292">
    <property type="entry name" value="PEROXIDASE_3"/>
    <property type="match status" value="1"/>
</dbReference>
<protein>
    <submittedName>
        <fullName evidence="10">Peroxidase-like</fullName>
    </submittedName>
</protein>
<evidence type="ECO:0000256" key="1">
    <source>
        <dbReference type="ARBA" id="ARBA00004613"/>
    </source>
</evidence>
<dbReference type="FunFam" id="1.10.640.10:FF:000003">
    <property type="entry name" value="chorion peroxidase"/>
    <property type="match status" value="1"/>
</dbReference>
<dbReference type="CDD" id="cd09823">
    <property type="entry name" value="peroxinectin_like"/>
    <property type="match status" value="1"/>
</dbReference>
<evidence type="ECO:0000313" key="9">
    <source>
        <dbReference type="Proteomes" id="UP000301870"/>
    </source>
</evidence>
<dbReference type="GeneID" id="111355972"/>
<organism evidence="9 10">
    <name type="scientific">Spodoptera litura</name>
    <name type="common">Asian cotton leafworm</name>
    <dbReference type="NCBI Taxonomy" id="69820"/>
    <lineage>
        <taxon>Eukaryota</taxon>
        <taxon>Metazoa</taxon>
        <taxon>Ecdysozoa</taxon>
        <taxon>Arthropoda</taxon>
        <taxon>Hexapoda</taxon>
        <taxon>Insecta</taxon>
        <taxon>Pterygota</taxon>
        <taxon>Neoptera</taxon>
        <taxon>Endopterygota</taxon>
        <taxon>Lepidoptera</taxon>
        <taxon>Glossata</taxon>
        <taxon>Ditrysia</taxon>
        <taxon>Noctuoidea</taxon>
        <taxon>Noctuidae</taxon>
        <taxon>Amphipyrinae</taxon>
        <taxon>Spodoptera</taxon>
    </lineage>
</organism>
<keyword evidence="6" id="KW-0560">Oxidoreductase</keyword>
<dbReference type="AlphaFoldDB" id="A0A9J7E9P8"/>